<reference evidence="1" key="1">
    <citation type="submission" date="2014-11" db="EMBL/GenBank/DDBJ databases">
        <authorList>
            <person name="Amaro Gonzalez C."/>
        </authorList>
    </citation>
    <scope>NUCLEOTIDE SEQUENCE</scope>
</reference>
<reference evidence="1" key="2">
    <citation type="journal article" date="2015" name="Fish Shellfish Immunol.">
        <title>Early steps in the European eel (Anguilla anguilla)-Vibrio vulnificus interaction in the gills: Role of the RtxA13 toxin.</title>
        <authorList>
            <person name="Callol A."/>
            <person name="Pajuelo D."/>
            <person name="Ebbesson L."/>
            <person name="Teles M."/>
            <person name="MacKenzie S."/>
            <person name="Amaro C."/>
        </authorList>
    </citation>
    <scope>NUCLEOTIDE SEQUENCE</scope>
</reference>
<dbReference type="EMBL" id="GBXM01067048">
    <property type="protein sequence ID" value="JAH41529.1"/>
    <property type="molecule type" value="Transcribed_RNA"/>
</dbReference>
<accession>A0A0E9SJG4</accession>
<sequence>MKNIVKNKQKCCLRVQHRKCNSRQIHCTWEKPYQLL</sequence>
<evidence type="ECO:0000313" key="1">
    <source>
        <dbReference type="EMBL" id="JAH41529.1"/>
    </source>
</evidence>
<proteinExistence type="predicted"/>
<dbReference type="AlphaFoldDB" id="A0A0E9SJG4"/>
<organism evidence="1">
    <name type="scientific">Anguilla anguilla</name>
    <name type="common">European freshwater eel</name>
    <name type="synonym">Muraena anguilla</name>
    <dbReference type="NCBI Taxonomy" id="7936"/>
    <lineage>
        <taxon>Eukaryota</taxon>
        <taxon>Metazoa</taxon>
        <taxon>Chordata</taxon>
        <taxon>Craniata</taxon>
        <taxon>Vertebrata</taxon>
        <taxon>Euteleostomi</taxon>
        <taxon>Actinopterygii</taxon>
        <taxon>Neopterygii</taxon>
        <taxon>Teleostei</taxon>
        <taxon>Anguilliformes</taxon>
        <taxon>Anguillidae</taxon>
        <taxon>Anguilla</taxon>
    </lineage>
</organism>
<protein>
    <submittedName>
        <fullName evidence="1">Uncharacterized protein</fullName>
    </submittedName>
</protein>
<name>A0A0E9SJG4_ANGAN</name>